<feature type="transmembrane region" description="Helical" evidence="1">
    <location>
        <begin position="6"/>
        <end position="24"/>
    </location>
</feature>
<accession>A0A1G2FBV2</accession>
<proteinExistence type="predicted"/>
<evidence type="ECO:0000259" key="2">
    <source>
        <dbReference type="Pfam" id="PF00892"/>
    </source>
</evidence>
<dbReference type="Pfam" id="PF00892">
    <property type="entry name" value="EamA"/>
    <property type="match status" value="1"/>
</dbReference>
<dbReference type="GO" id="GO:0016020">
    <property type="term" value="C:membrane"/>
    <property type="evidence" value="ECO:0007669"/>
    <property type="project" value="InterPro"/>
</dbReference>
<feature type="transmembrane region" description="Helical" evidence="1">
    <location>
        <begin position="177"/>
        <end position="197"/>
    </location>
</feature>
<feature type="transmembrane region" description="Helical" evidence="1">
    <location>
        <begin position="119"/>
        <end position="137"/>
    </location>
</feature>
<dbReference type="SUPFAM" id="SSF103481">
    <property type="entry name" value="Multidrug resistance efflux transporter EmrE"/>
    <property type="match status" value="1"/>
</dbReference>
<keyword evidence="1" id="KW-0472">Membrane</keyword>
<dbReference type="Proteomes" id="UP000177725">
    <property type="component" value="Unassembled WGS sequence"/>
</dbReference>
<dbReference type="InterPro" id="IPR000620">
    <property type="entry name" value="EamA_dom"/>
</dbReference>
<comment type="caution">
    <text evidence="3">The sequence shown here is derived from an EMBL/GenBank/DDBJ whole genome shotgun (WGS) entry which is preliminary data.</text>
</comment>
<feature type="transmembrane region" description="Helical" evidence="1">
    <location>
        <begin position="36"/>
        <end position="54"/>
    </location>
</feature>
<evidence type="ECO:0000313" key="3">
    <source>
        <dbReference type="EMBL" id="OGZ35058.1"/>
    </source>
</evidence>
<dbReference type="InterPro" id="IPR037185">
    <property type="entry name" value="EmrE-like"/>
</dbReference>
<feature type="transmembrane region" description="Helical" evidence="1">
    <location>
        <begin position="149"/>
        <end position="171"/>
    </location>
</feature>
<feature type="transmembrane region" description="Helical" evidence="1">
    <location>
        <begin position="244"/>
        <end position="268"/>
    </location>
</feature>
<feature type="transmembrane region" description="Helical" evidence="1">
    <location>
        <begin position="218"/>
        <end position="238"/>
    </location>
</feature>
<feature type="transmembrane region" description="Helical" evidence="1">
    <location>
        <begin position="60"/>
        <end position="81"/>
    </location>
</feature>
<dbReference type="AlphaFoldDB" id="A0A1G2FBV2"/>
<evidence type="ECO:0000256" key="1">
    <source>
        <dbReference type="SAM" id="Phobius"/>
    </source>
</evidence>
<reference evidence="3 4" key="1">
    <citation type="journal article" date="2016" name="Nat. Commun.">
        <title>Thousands of microbial genomes shed light on interconnected biogeochemical processes in an aquifer system.</title>
        <authorList>
            <person name="Anantharaman K."/>
            <person name="Brown C.T."/>
            <person name="Hug L.A."/>
            <person name="Sharon I."/>
            <person name="Castelle C.J."/>
            <person name="Probst A.J."/>
            <person name="Thomas B.C."/>
            <person name="Singh A."/>
            <person name="Wilkins M.J."/>
            <person name="Karaoz U."/>
            <person name="Brodie E.L."/>
            <person name="Williams K.H."/>
            <person name="Hubbard S.S."/>
            <person name="Banfield J.F."/>
        </authorList>
    </citation>
    <scope>NUCLEOTIDE SEQUENCE [LARGE SCALE GENOMIC DNA]</scope>
</reference>
<sequence length="300" mass="33343">MSWFLFALAGYFLYAVVTVINKFLLRQRATTKPIVFTFYIGVLSIFTFIIAPFGDFSWPGFQLFLFDLFVGVIFFVAIWAFYEALDVNEASRVAPLIGGLIPIIVLLLSYIFLTEYLTRLQILAFFLLVFGGVLVSLKKSRGGIKESLRGFNFIILAIIFHAIYWILAKYVFENQEFITGFIWSRMGLVLASGLVLLRPTWRKMIFDSEGQMTAGLGGGLIGAKIIAGFGSLLVHLAISMGSVALISAMQGIEYVFLLILTVIFSLKFPKFLEEKISGQILAQKIIAVLLIGAGLVILAV</sequence>
<feature type="transmembrane region" description="Helical" evidence="1">
    <location>
        <begin position="93"/>
        <end position="113"/>
    </location>
</feature>
<keyword evidence="1" id="KW-0812">Transmembrane</keyword>
<evidence type="ECO:0000313" key="4">
    <source>
        <dbReference type="Proteomes" id="UP000177725"/>
    </source>
</evidence>
<name>A0A1G2FBV2_9BACT</name>
<organism evidence="3 4">
    <name type="scientific">Candidatus Portnoybacteria bacterium RBG_13_41_18</name>
    <dbReference type="NCBI Taxonomy" id="1801991"/>
    <lineage>
        <taxon>Bacteria</taxon>
        <taxon>Candidatus Portnoyibacteriota</taxon>
    </lineage>
</organism>
<feature type="domain" description="EamA" evidence="2">
    <location>
        <begin position="2"/>
        <end position="136"/>
    </location>
</feature>
<gene>
    <name evidence="3" type="ORF">A2174_00525</name>
</gene>
<protein>
    <recommendedName>
        <fullName evidence="2">EamA domain-containing protein</fullName>
    </recommendedName>
</protein>
<dbReference type="EMBL" id="MHMV01000004">
    <property type="protein sequence ID" value="OGZ35058.1"/>
    <property type="molecule type" value="Genomic_DNA"/>
</dbReference>
<keyword evidence="1" id="KW-1133">Transmembrane helix</keyword>
<feature type="transmembrane region" description="Helical" evidence="1">
    <location>
        <begin position="280"/>
        <end position="299"/>
    </location>
</feature>